<feature type="compositionally biased region" description="Basic residues" evidence="1">
    <location>
        <begin position="1"/>
        <end position="30"/>
    </location>
</feature>
<keyword evidence="3" id="KW-1185">Reference proteome</keyword>
<protein>
    <submittedName>
        <fullName evidence="2">Uncharacterized protein</fullName>
    </submittedName>
</protein>
<comment type="caution">
    <text evidence="2">The sequence shown here is derived from an EMBL/GenBank/DDBJ whole genome shotgun (WGS) entry which is preliminary data.</text>
</comment>
<reference evidence="2 3" key="1">
    <citation type="submission" date="2020-07" db="EMBL/GenBank/DDBJ databases">
        <authorList>
            <person name="Maaloum M."/>
        </authorList>
    </citation>
    <scope>NUCLEOTIDE SEQUENCE [LARGE SCALE GENOMIC DNA]</scope>
    <source>
        <strain evidence="2 3">GCS-AN-3</strain>
    </source>
</reference>
<dbReference type="EMBL" id="JACCKX010000001">
    <property type="protein sequence ID" value="NZA01491.1"/>
    <property type="molecule type" value="Genomic_DNA"/>
</dbReference>
<organism evidence="2 3">
    <name type="scientific">Ottowia beijingensis</name>
    <dbReference type="NCBI Taxonomy" id="1207057"/>
    <lineage>
        <taxon>Bacteria</taxon>
        <taxon>Pseudomonadati</taxon>
        <taxon>Pseudomonadota</taxon>
        <taxon>Betaproteobacteria</taxon>
        <taxon>Burkholderiales</taxon>
        <taxon>Comamonadaceae</taxon>
        <taxon>Ottowia</taxon>
    </lineage>
</organism>
<evidence type="ECO:0000256" key="1">
    <source>
        <dbReference type="SAM" id="MobiDB-lite"/>
    </source>
</evidence>
<name>A0A853IUH3_9BURK</name>
<dbReference type="AlphaFoldDB" id="A0A853IUH3"/>
<dbReference type="Proteomes" id="UP000589716">
    <property type="component" value="Unassembled WGS sequence"/>
</dbReference>
<evidence type="ECO:0000313" key="2">
    <source>
        <dbReference type="EMBL" id="NZA01491.1"/>
    </source>
</evidence>
<dbReference type="RefSeq" id="WP_180549958.1">
    <property type="nucleotide sequence ID" value="NZ_JACCKX010000001.1"/>
</dbReference>
<gene>
    <name evidence="2" type="ORF">H0I39_06435</name>
</gene>
<sequence>MTHPFRRPPPPRRAGRPAGRRRAGAGRLRRAAAQDTRAASAAARRSALGRAGRRRLRQGLDLHPARLPRHRPAKDYRKRFNSAGQWRGAQIHQATCEAERCTVRIRLTTRVIVPPFAGQDIVGAIDEQWVREDGQWWFYQAL</sequence>
<proteinExistence type="predicted"/>
<evidence type="ECO:0000313" key="3">
    <source>
        <dbReference type="Proteomes" id="UP000589716"/>
    </source>
</evidence>
<feature type="compositionally biased region" description="Low complexity" evidence="1">
    <location>
        <begin position="31"/>
        <end position="50"/>
    </location>
</feature>
<feature type="region of interest" description="Disordered" evidence="1">
    <location>
        <begin position="1"/>
        <end position="53"/>
    </location>
</feature>
<accession>A0A853IUH3</accession>